<dbReference type="Pfam" id="PF00899">
    <property type="entry name" value="ThiF"/>
    <property type="match status" value="1"/>
</dbReference>
<evidence type="ECO:0000313" key="3">
    <source>
        <dbReference type="EMBL" id="RQD88731.1"/>
    </source>
</evidence>
<dbReference type="Proteomes" id="UP000286095">
    <property type="component" value="Unassembled WGS sequence"/>
</dbReference>
<dbReference type="SUPFAM" id="SSF69572">
    <property type="entry name" value="Activating enzymes of the ubiquitin-like proteins"/>
    <property type="match status" value="1"/>
</dbReference>
<dbReference type="STRING" id="1813019.A2J15_01755"/>
<dbReference type="GeneID" id="44005280"/>
<organism evidence="3 5">
    <name type="scientific">Campylobacter hepaticus</name>
    <dbReference type="NCBI Taxonomy" id="1813019"/>
    <lineage>
        <taxon>Bacteria</taxon>
        <taxon>Pseudomonadati</taxon>
        <taxon>Campylobacterota</taxon>
        <taxon>Epsilonproteobacteria</taxon>
        <taxon>Campylobacterales</taxon>
        <taxon>Campylobacteraceae</taxon>
        <taxon>Campylobacter</taxon>
    </lineage>
</organism>
<name>A0A424Z3A3_9BACT</name>
<dbReference type="InterPro" id="IPR045886">
    <property type="entry name" value="ThiF/MoeB/HesA"/>
</dbReference>
<dbReference type="EMBL" id="QURW01000001">
    <property type="protein sequence ID" value="RQD88731.1"/>
    <property type="molecule type" value="Genomic_DNA"/>
</dbReference>
<dbReference type="InterPro" id="IPR035985">
    <property type="entry name" value="Ubiquitin-activating_enz"/>
</dbReference>
<evidence type="ECO:0000313" key="5">
    <source>
        <dbReference type="Proteomes" id="UP000286095"/>
    </source>
</evidence>
<dbReference type="KEGG" id="chw:A2J15_007025"/>
<gene>
    <name evidence="2" type="ORF">A2J15_007025</name>
    <name evidence="3" type="ORF">DZD40_00580</name>
</gene>
<protein>
    <submittedName>
        <fullName evidence="3">tRNA threonylcarbamoyladenosine dehydratase</fullName>
    </submittedName>
</protein>
<evidence type="ECO:0000313" key="2">
    <source>
        <dbReference type="EMBL" id="AXP09403.1"/>
    </source>
</evidence>
<dbReference type="EMBL" id="CP031611">
    <property type="protein sequence ID" value="AXP09403.1"/>
    <property type="molecule type" value="Genomic_DNA"/>
</dbReference>
<sequence>MMNDRFTRIKWLIGEDQFKKMTQTKILVCGLGGVGGICVDSLYRSGFRNFTLIDADKFEITNQNRQIHSENIGEAKAKVFERIYQAKGIVSKIDKEFLQNFNLSAFDLIIDAIDDIPAKVALVHLVDFKKQIFISSTGGARKLDPTRIKTTSIFKTHGDALAKKFRYELRKSGFKGNFDVVFSDEEAHCQDLGSFMGVTASFGLALASLALRKVIDKKSI</sequence>
<keyword evidence="4" id="KW-1185">Reference proteome</keyword>
<evidence type="ECO:0000313" key="4">
    <source>
        <dbReference type="Proteomes" id="UP000093205"/>
    </source>
</evidence>
<accession>A0A424Z3A3</accession>
<dbReference type="RefSeq" id="WP_116980511.1">
    <property type="nucleotide sequence ID" value="NZ_CBCSFE010000004.1"/>
</dbReference>
<dbReference type="PANTHER" id="PTHR43267">
    <property type="entry name" value="TRNA THREONYLCARBAMOYLADENOSINE DEHYDRATASE"/>
    <property type="match status" value="1"/>
</dbReference>
<dbReference type="Gene3D" id="3.40.50.720">
    <property type="entry name" value="NAD(P)-binding Rossmann-like Domain"/>
    <property type="match status" value="1"/>
</dbReference>
<evidence type="ECO:0000259" key="1">
    <source>
        <dbReference type="Pfam" id="PF00899"/>
    </source>
</evidence>
<reference evidence="4 5" key="1">
    <citation type="submission" date="2018-08" db="EMBL/GenBank/DDBJ databases">
        <title>Survival mechanisms of Campylobacter hepaticus identified by genomic analysis and comparative transcriptomic analysis of in vivo and in vitro derived bacteria.</title>
        <authorList>
            <person name="Van T.T.H."/>
            <person name="Moore R.J."/>
        </authorList>
    </citation>
    <scope>NUCLEOTIDE SEQUENCE [LARGE SCALE GENOMIC DNA]</scope>
    <source>
        <strain evidence="3 5">54L</strain>
        <strain evidence="2 4">HV10</strain>
    </source>
</reference>
<dbReference type="GO" id="GO:0061504">
    <property type="term" value="P:cyclic threonylcarbamoyladenosine biosynthetic process"/>
    <property type="evidence" value="ECO:0007669"/>
    <property type="project" value="TreeGrafter"/>
</dbReference>
<dbReference type="OrthoDB" id="9804150at2"/>
<dbReference type="GO" id="GO:0008641">
    <property type="term" value="F:ubiquitin-like modifier activating enzyme activity"/>
    <property type="evidence" value="ECO:0007669"/>
    <property type="project" value="InterPro"/>
</dbReference>
<dbReference type="PANTHER" id="PTHR43267:SF1">
    <property type="entry name" value="TRNA THREONYLCARBAMOYLADENOSINE DEHYDRATASE"/>
    <property type="match status" value="1"/>
</dbReference>
<dbReference type="GO" id="GO:0061503">
    <property type="term" value="F:tRNA threonylcarbamoyladenosine dehydratase"/>
    <property type="evidence" value="ECO:0007669"/>
    <property type="project" value="TreeGrafter"/>
</dbReference>
<feature type="domain" description="THIF-type NAD/FAD binding fold" evidence="1">
    <location>
        <begin position="12"/>
        <end position="214"/>
    </location>
</feature>
<dbReference type="Proteomes" id="UP000093205">
    <property type="component" value="Chromosome"/>
</dbReference>
<dbReference type="InterPro" id="IPR000594">
    <property type="entry name" value="ThiF_NAD_FAD-bd"/>
</dbReference>
<proteinExistence type="predicted"/>
<dbReference type="AlphaFoldDB" id="A0A424Z3A3"/>